<evidence type="ECO:0000313" key="2">
    <source>
        <dbReference type="Proteomes" id="UP000249396"/>
    </source>
</evidence>
<protein>
    <submittedName>
        <fullName evidence="1">Uncharacterized protein</fullName>
    </submittedName>
</protein>
<comment type="caution">
    <text evidence="1">The sequence shown here is derived from an EMBL/GenBank/DDBJ whole genome shotgun (WGS) entry which is preliminary data.</text>
</comment>
<organism evidence="1 2">
    <name type="scientific">Candidatus Methylumidiphilus alinenensis</name>
    <dbReference type="NCBI Taxonomy" id="2202197"/>
    <lineage>
        <taxon>Bacteria</taxon>
        <taxon>Pseudomonadati</taxon>
        <taxon>Pseudomonadota</taxon>
        <taxon>Gammaproteobacteria</taxon>
        <taxon>Methylococcales</taxon>
        <taxon>Candidatus Methylumidiphilus</taxon>
    </lineage>
</organism>
<name>A0A2W4TEI9_9GAMM</name>
<sequence length="96" mass="10904">MSRGFPQTHCFAQAGVVFAVARSRCEEVFNHPDATTIWNLSGNVEYQFDFLWGHWLAKLDSWRDLFNALALPQTDLLNTLRQFDLLSPSSGCCPIL</sequence>
<gene>
    <name evidence="1" type="ORF">DM484_08940</name>
</gene>
<dbReference type="InterPro" id="IPR058690">
    <property type="entry name" value="BrxE"/>
</dbReference>
<reference evidence="1 2" key="1">
    <citation type="journal article" date="2018" name="Aquat. Microb. Ecol.">
        <title>Gammaproteobacterial methanotrophs dominate.</title>
        <authorList>
            <person name="Rissanen A.J."/>
            <person name="Saarenheimo J."/>
            <person name="Tiirola M."/>
            <person name="Peura S."/>
            <person name="Aalto S.L."/>
            <person name="Karvinen A."/>
            <person name="Nykanen H."/>
        </authorList>
    </citation>
    <scope>NUCLEOTIDE SEQUENCE [LARGE SCALE GENOMIC DNA]</scope>
    <source>
        <strain evidence="1">AMbin10</strain>
    </source>
</reference>
<dbReference type="Proteomes" id="UP000249396">
    <property type="component" value="Unassembled WGS sequence"/>
</dbReference>
<dbReference type="AlphaFoldDB" id="A0A2W4TEI9"/>
<dbReference type="EMBL" id="QJPH01000275">
    <property type="protein sequence ID" value="PZN81147.1"/>
    <property type="molecule type" value="Genomic_DNA"/>
</dbReference>
<evidence type="ECO:0000313" key="1">
    <source>
        <dbReference type="EMBL" id="PZN81147.1"/>
    </source>
</evidence>
<proteinExistence type="predicted"/>
<accession>A0A2W4TEI9</accession>
<dbReference type="NCBIfam" id="NF033447">
    <property type="entry name" value="BrxE_fam"/>
    <property type="match status" value="1"/>
</dbReference>